<dbReference type="Gene3D" id="2.130.10.10">
    <property type="entry name" value="YVTN repeat-like/Quinoprotein amine dehydrogenase"/>
    <property type="match status" value="1"/>
</dbReference>
<dbReference type="InterPro" id="IPR011048">
    <property type="entry name" value="Haem_d1_sf"/>
</dbReference>
<feature type="domain" description="Choice-of-anchor I" evidence="4">
    <location>
        <begin position="36"/>
        <end position="266"/>
    </location>
</feature>
<dbReference type="Pfam" id="PF13449">
    <property type="entry name" value="Phytase-like"/>
    <property type="match status" value="1"/>
</dbReference>
<proteinExistence type="predicted"/>
<feature type="signal peptide" evidence="2">
    <location>
        <begin position="1"/>
        <end position="25"/>
    </location>
</feature>
<dbReference type="RefSeq" id="WP_067647954.1">
    <property type="nucleotide sequence ID" value="NZ_CP015249.1"/>
</dbReference>
<evidence type="ECO:0000259" key="3">
    <source>
        <dbReference type="Pfam" id="PF13449"/>
    </source>
</evidence>
<feature type="region of interest" description="Disordered" evidence="1">
    <location>
        <begin position="809"/>
        <end position="836"/>
    </location>
</feature>
<sequence length="942" mass="98122">MHTTHRMTAAILAALALSAAPFAEAAPVALSKRGTYATGTVAGAEIVAYDAATQRLFVTNGATDRIDVVNVADADAPVLAFSIDIAPYGGSLTSVAFKNGVLAAAIPAADGTQPGVIALFDSAGAHLRTVPAGVLPDHVSFSPDGRYVLSANEGEPVGDVDPPGSVTIVDLADGAAQATARTVDFTAFNGRENELRAKGVRLFPGRAAGVDLEPEYIATAPTNDVAFVSLQEANAFAVIDLAGGTVLDIVAAGLKNHGRGLPRVETHDFPQLPVLGTTPAGQTIRLGGFSGLWFEGVDAATGLMKFVTVPDRGPNGEPTDVNGDGTLERPFVLPGYQPRIVRFTFDPATGAIALGAQLMLFKADGTTPLTGLPNIGNGIDEPPVDLNGNPLPLDPLGADIEGLVVAPDGSYWMVDEYRPAIYHFDAGGRLLDRLVPAGTGALGGQPAGHYGRETLPAEYSTRRPNRGFEGMALDTDSGLLYAFIQTPLANPNTAASNASKVIRMVGIDPASGETVAEYVYLIDKTAFREQNTDKIGDAAYAGDGRFVIVERDDSVERSGKKLLFEFTLAGATNLRAAGAPALLPGKTLEQHTPDDLVTAGIRAVAKVKVANLPSLGYHQGDKLEGLAVLPDGRLALINDNDFGVAPQPLPIPPNGSVPLDAEPTPIQLGLVSFDVPSGLDASDRDGPAINIRTWPVFGMHMPDSIAAFSAGGKTFYASAGEGDDRGEVARIADLDLDPGVFPDAAALQSNAQLGRLNASTIDGDLDGDGDFDRLQILGSRSMAIWDQYGNLVFDSGDILEQVTAARHPADFNADNEANQSFDTRSDNKGPEPEALAVGTLPNGRTYAFVGLERISGIAVFDVTDPYAATFAGYINKRDFGVVLDLDVAPDAAGDIGPEGIVFIPAADSPTGEAMIAVASEISGTTTLYTVSEVLFRDGFDGE</sequence>
<dbReference type="Pfam" id="PF22494">
    <property type="entry name" value="choice_anch_I"/>
    <property type="match status" value="2"/>
</dbReference>
<dbReference type="AlphaFoldDB" id="A0A160DVB3"/>
<gene>
    <name evidence="5" type="ORF">I596_2470</name>
</gene>
<keyword evidence="2" id="KW-0732">Signal</keyword>
<evidence type="ECO:0000259" key="4">
    <source>
        <dbReference type="Pfam" id="PF22494"/>
    </source>
</evidence>
<feature type="chain" id="PRO_5007813892" evidence="2">
    <location>
        <begin position="26"/>
        <end position="942"/>
    </location>
</feature>
<dbReference type="KEGG" id="dko:I596_2470"/>
<evidence type="ECO:0000256" key="1">
    <source>
        <dbReference type="SAM" id="MobiDB-lite"/>
    </source>
</evidence>
<evidence type="ECO:0000313" key="5">
    <source>
        <dbReference type="EMBL" id="ANB18475.1"/>
    </source>
</evidence>
<dbReference type="SUPFAM" id="SSF82171">
    <property type="entry name" value="DPP6 N-terminal domain-like"/>
    <property type="match status" value="1"/>
</dbReference>
<dbReference type="STRING" id="1300342.I596_2470"/>
<dbReference type="PANTHER" id="PTHR46928:SF1">
    <property type="entry name" value="MESENCHYME-SPECIFIC CELL SURFACE GLYCOPROTEIN"/>
    <property type="match status" value="1"/>
</dbReference>
<dbReference type="InterPro" id="IPR055188">
    <property type="entry name" value="Choice_anch_I"/>
</dbReference>
<protein>
    <submittedName>
        <fullName evidence="5">Hemolysin-type calcium-binding region</fullName>
    </submittedName>
</protein>
<name>A0A160DVB3_9GAMM</name>
<dbReference type="SUPFAM" id="SSF51004">
    <property type="entry name" value="C-terminal (heme d1) domain of cytochrome cd1-nitrite reductase"/>
    <property type="match status" value="1"/>
</dbReference>
<organism evidence="5 6">
    <name type="scientific">Dokdonella koreensis DS-123</name>
    <dbReference type="NCBI Taxonomy" id="1300342"/>
    <lineage>
        <taxon>Bacteria</taxon>
        <taxon>Pseudomonadati</taxon>
        <taxon>Pseudomonadota</taxon>
        <taxon>Gammaproteobacteria</taxon>
        <taxon>Lysobacterales</taxon>
        <taxon>Rhodanobacteraceae</taxon>
        <taxon>Dokdonella</taxon>
    </lineage>
</organism>
<dbReference type="InterPro" id="IPR027372">
    <property type="entry name" value="Phytase-like_dom"/>
</dbReference>
<evidence type="ECO:0000313" key="6">
    <source>
        <dbReference type="Proteomes" id="UP000076830"/>
    </source>
</evidence>
<evidence type="ECO:0000256" key="2">
    <source>
        <dbReference type="SAM" id="SignalP"/>
    </source>
</evidence>
<dbReference type="InterPro" id="IPR052956">
    <property type="entry name" value="Mesenchyme-surface_protein"/>
</dbReference>
<feature type="domain" description="Choice-of-anchor I" evidence="4">
    <location>
        <begin position="677"/>
        <end position="929"/>
    </location>
</feature>
<keyword evidence="6" id="KW-1185">Reference proteome</keyword>
<dbReference type="EMBL" id="CP015249">
    <property type="protein sequence ID" value="ANB18475.1"/>
    <property type="molecule type" value="Genomic_DNA"/>
</dbReference>
<dbReference type="PATRIC" id="fig|1300342.3.peg.2405"/>
<feature type="domain" description="Phytase-like" evidence="3">
    <location>
        <begin position="285"/>
        <end position="642"/>
    </location>
</feature>
<dbReference type="Proteomes" id="UP000076830">
    <property type="component" value="Chromosome"/>
</dbReference>
<accession>A0A160DVB3</accession>
<dbReference type="OrthoDB" id="384721at2"/>
<dbReference type="InterPro" id="IPR015943">
    <property type="entry name" value="WD40/YVTN_repeat-like_dom_sf"/>
</dbReference>
<dbReference type="PANTHER" id="PTHR46928">
    <property type="entry name" value="MESENCHYME-SPECIFIC CELL SURFACE GLYCOPROTEIN"/>
    <property type="match status" value="1"/>
</dbReference>
<reference evidence="5 6" key="1">
    <citation type="submission" date="2016-04" db="EMBL/GenBank/DDBJ databases">
        <title>Complete genome sequence of Dokdonella koreensis DS-123T.</title>
        <authorList>
            <person name="Kim J.F."/>
            <person name="Lee H."/>
            <person name="Kwak M.-J."/>
        </authorList>
    </citation>
    <scope>NUCLEOTIDE SEQUENCE [LARGE SCALE GENOMIC DNA]</scope>
    <source>
        <strain evidence="5 6">DS-123</strain>
    </source>
</reference>